<sequence>MSANPRARFHERQQKRLTEAIEVGSSSKKQRISKKGLSSKLVANASSIPIPPSPHAPKAQDEKNIPFHKLGEIITISGDDSTPNAHFSLAAPINVPSREELDVFLQRFPIFTNIEPPISHMNELFPIMKQILVDVTIDPQ</sequence>
<keyword evidence="3" id="KW-1185">Reference proteome</keyword>
<reference evidence="2 3" key="1">
    <citation type="journal article" date="2023" name="BMC Biotechnol.">
        <title>Vitis rotundifolia cv Carlos genome sequencing.</title>
        <authorList>
            <person name="Huff M."/>
            <person name="Hulse-Kemp A."/>
            <person name="Scheffler B."/>
            <person name="Youngblood R."/>
            <person name="Simpson S."/>
            <person name="Babiker E."/>
            <person name="Staton M."/>
        </authorList>
    </citation>
    <scope>NUCLEOTIDE SEQUENCE [LARGE SCALE GENOMIC DNA]</scope>
    <source>
        <tissue evidence="2">Leaf</tissue>
    </source>
</reference>
<evidence type="ECO:0000313" key="2">
    <source>
        <dbReference type="EMBL" id="KAJ9689144.1"/>
    </source>
</evidence>
<dbReference type="Proteomes" id="UP001168098">
    <property type="component" value="Unassembled WGS sequence"/>
</dbReference>
<feature type="compositionally biased region" description="Basic and acidic residues" evidence="1">
    <location>
        <begin position="8"/>
        <end position="19"/>
    </location>
</feature>
<dbReference type="EMBL" id="JARBHA010000011">
    <property type="protein sequence ID" value="KAJ9689144.1"/>
    <property type="molecule type" value="Genomic_DNA"/>
</dbReference>
<gene>
    <name evidence="2" type="ORF">PVL29_014679</name>
</gene>
<evidence type="ECO:0000256" key="1">
    <source>
        <dbReference type="SAM" id="MobiDB-lite"/>
    </source>
</evidence>
<protein>
    <submittedName>
        <fullName evidence="2">Uncharacterized protein</fullName>
    </submittedName>
</protein>
<organism evidence="2 3">
    <name type="scientific">Vitis rotundifolia</name>
    <name type="common">Muscadine grape</name>
    <dbReference type="NCBI Taxonomy" id="103349"/>
    <lineage>
        <taxon>Eukaryota</taxon>
        <taxon>Viridiplantae</taxon>
        <taxon>Streptophyta</taxon>
        <taxon>Embryophyta</taxon>
        <taxon>Tracheophyta</taxon>
        <taxon>Spermatophyta</taxon>
        <taxon>Magnoliopsida</taxon>
        <taxon>eudicotyledons</taxon>
        <taxon>Gunneridae</taxon>
        <taxon>Pentapetalae</taxon>
        <taxon>rosids</taxon>
        <taxon>Vitales</taxon>
        <taxon>Vitaceae</taxon>
        <taxon>Viteae</taxon>
        <taxon>Vitis</taxon>
    </lineage>
</organism>
<proteinExistence type="predicted"/>
<feature type="region of interest" description="Disordered" evidence="1">
    <location>
        <begin position="1"/>
        <end position="37"/>
    </location>
</feature>
<evidence type="ECO:0000313" key="3">
    <source>
        <dbReference type="Proteomes" id="UP001168098"/>
    </source>
</evidence>
<accession>A0AA38ZJ06</accession>
<dbReference type="AlphaFoldDB" id="A0AA38ZJ06"/>
<comment type="caution">
    <text evidence="2">The sequence shown here is derived from an EMBL/GenBank/DDBJ whole genome shotgun (WGS) entry which is preliminary data.</text>
</comment>
<name>A0AA38ZJ06_VITRO</name>